<feature type="region of interest" description="Disordered" evidence="1">
    <location>
        <begin position="1"/>
        <end position="40"/>
    </location>
</feature>
<evidence type="ECO:0000256" key="1">
    <source>
        <dbReference type="SAM" id="MobiDB-lite"/>
    </source>
</evidence>
<proteinExistence type="predicted"/>
<protein>
    <submittedName>
        <fullName evidence="2">Uncharacterized protein</fullName>
    </submittedName>
</protein>
<keyword evidence="3" id="KW-1185">Reference proteome</keyword>
<dbReference type="AlphaFoldDB" id="B8ADR0"/>
<dbReference type="HOGENOM" id="CLU_2658861_0_0_1"/>
<dbReference type="EMBL" id="CM000126">
    <property type="protein sequence ID" value="EEC70107.1"/>
    <property type="molecule type" value="Genomic_DNA"/>
</dbReference>
<evidence type="ECO:0000313" key="2">
    <source>
        <dbReference type="EMBL" id="EEC70107.1"/>
    </source>
</evidence>
<dbReference type="Proteomes" id="UP000007015">
    <property type="component" value="Chromosome 1"/>
</dbReference>
<sequence>MAAAAVGGGEQSTPEFWPEGSGILPMDERPPPPALRLPRGSRDGGLSGWLRSRLHCIEKRHYANENFSMCFLYWFT</sequence>
<feature type="compositionally biased region" description="Gly residues" evidence="1">
    <location>
        <begin position="1"/>
        <end position="10"/>
    </location>
</feature>
<name>B8ADR0_ORYSI</name>
<gene>
    <name evidence="2" type="ORF">OsI_00762</name>
</gene>
<accession>B8ADR0</accession>
<organism evidence="2 3">
    <name type="scientific">Oryza sativa subsp. indica</name>
    <name type="common">Rice</name>
    <dbReference type="NCBI Taxonomy" id="39946"/>
    <lineage>
        <taxon>Eukaryota</taxon>
        <taxon>Viridiplantae</taxon>
        <taxon>Streptophyta</taxon>
        <taxon>Embryophyta</taxon>
        <taxon>Tracheophyta</taxon>
        <taxon>Spermatophyta</taxon>
        <taxon>Magnoliopsida</taxon>
        <taxon>Liliopsida</taxon>
        <taxon>Poales</taxon>
        <taxon>Poaceae</taxon>
        <taxon>BOP clade</taxon>
        <taxon>Oryzoideae</taxon>
        <taxon>Oryzeae</taxon>
        <taxon>Oryzinae</taxon>
        <taxon>Oryza</taxon>
        <taxon>Oryza sativa</taxon>
    </lineage>
</organism>
<evidence type="ECO:0000313" key="3">
    <source>
        <dbReference type="Proteomes" id="UP000007015"/>
    </source>
</evidence>
<reference evidence="2 3" key="1">
    <citation type="journal article" date="2005" name="PLoS Biol.">
        <title>The genomes of Oryza sativa: a history of duplications.</title>
        <authorList>
            <person name="Yu J."/>
            <person name="Wang J."/>
            <person name="Lin W."/>
            <person name="Li S."/>
            <person name="Li H."/>
            <person name="Zhou J."/>
            <person name="Ni P."/>
            <person name="Dong W."/>
            <person name="Hu S."/>
            <person name="Zeng C."/>
            <person name="Zhang J."/>
            <person name="Zhang Y."/>
            <person name="Li R."/>
            <person name="Xu Z."/>
            <person name="Li S."/>
            <person name="Li X."/>
            <person name="Zheng H."/>
            <person name="Cong L."/>
            <person name="Lin L."/>
            <person name="Yin J."/>
            <person name="Geng J."/>
            <person name="Li G."/>
            <person name="Shi J."/>
            <person name="Liu J."/>
            <person name="Lv H."/>
            <person name="Li J."/>
            <person name="Wang J."/>
            <person name="Deng Y."/>
            <person name="Ran L."/>
            <person name="Shi X."/>
            <person name="Wang X."/>
            <person name="Wu Q."/>
            <person name="Li C."/>
            <person name="Ren X."/>
            <person name="Wang J."/>
            <person name="Wang X."/>
            <person name="Li D."/>
            <person name="Liu D."/>
            <person name="Zhang X."/>
            <person name="Ji Z."/>
            <person name="Zhao W."/>
            <person name="Sun Y."/>
            <person name="Zhang Z."/>
            <person name="Bao J."/>
            <person name="Han Y."/>
            <person name="Dong L."/>
            <person name="Ji J."/>
            <person name="Chen P."/>
            <person name="Wu S."/>
            <person name="Liu J."/>
            <person name="Xiao Y."/>
            <person name="Bu D."/>
            <person name="Tan J."/>
            <person name="Yang L."/>
            <person name="Ye C."/>
            <person name="Zhang J."/>
            <person name="Xu J."/>
            <person name="Zhou Y."/>
            <person name="Yu Y."/>
            <person name="Zhang B."/>
            <person name="Zhuang S."/>
            <person name="Wei H."/>
            <person name="Liu B."/>
            <person name="Lei M."/>
            <person name="Yu H."/>
            <person name="Li Y."/>
            <person name="Xu H."/>
            <person name="Wei S."/>
            <person name="He X."/>
            <person name="Fang L."/>
            <person name="Zhang Z."/>
            <person name="Zhang Y."/>
            <person name="Huang X."/>
            <person name="Su Z."/>
            <person name="Tong W."/>
            <person name="Li J."/>
            <person name="Tong Z."/>
            <person name="Li S."/>
            <person name="Ye J."/>
            <person name="Wang L."/>
            <person name="Fang L."/>
            <person name="Lei T."/>
            <person name="Chen C."/>
            <person name="Chen H."/>
            <person name="Xu Z."/>
            <person name="Li H."/>
            <person name="Huang H."/>
            <person name="Zhang F."/>
            <person name="Xu H."/>
            <person name="Li N."/>
            <person name="Zhao C."/>
            <person name="Li S."/>
            <person name="Dong L."/>
            <person name="Huang Y."/>
            <person name="Li L."/>
            <person name="Xi Y."/>
            <person name="Qi Q."/>
            <person name="Li W."/>
            <person name="Zhang B."/>
            <person name="Hu W."/>
            <person name="Zhang Y."/>
            <person name="Tian X."/>
            <person name="Jiao Y."/>
            <person name="Liang X."/>
            <person name="Jin J."/>
            <person name="Gao L."/>
            <person name="Zheng W."/>
            <person name="Hao B."/>
            <person name="Liu S."/>
            <person name="Wang W."/>
            <person name="Yuan L."/>
            <person name="Cao M."/>
            <person name="McDermott J."/>
            <person name="Samudrala R."/>
            <person name="Wang J."/>
            <person name="Wong G.K."/>
            <person name="Yang H."/>
        </authorList>
    </citation>
    <scope>NUCLEOTIDE SEQUENCE [LARGE SCALE GENOMIC DNA]</scope>
    <source>
        <strain evidence="3">cv. 93-11</strain>
    </source>
</reference>
<dbReference type="Gramene" id="BGIOSGA002200-TA">
    <property type="protein sequence ID" value="BGIOSGA002200-PA"/>
    <property type="gene ID" value="BGIOSGA002200"/>
</dbReference>